<evidence type="ECO:0000313" key="8">
    <source>
        <dbReference type="EMBL" id="CUJ06789.1"/>
    </source>
</evidence>
<feature type="transmembrane region" description="Helical" evidence="6">
    <location>
        <begin position="144"/>
        <end position="168"/>
    </location>
</feature>
<protein>
    <submittedName>
        <fullName evidence="8">Putative cyanate transporter</fullName>
    </submittedName>
</protein>
<dbReference type="InterPro" id="IPR050189">
    <property type="entry name" value="MFS_Efflux_Transporters"/>
</dbReference>
<feature type="transmembrane region" description="Helical" evidence="6">
    <location>
        <begin position="251"/>
        <end position="273"/>
    </location>
</feature>
<comment type="subcellular location">
    <subcellularLocation>
        <location evidence="1">Cell membrane</location>
        <topology evidence="1">Multi-pass membrane protein</topology>
    </subcellularLocation>
</comment>
<evidence type="ECO:0000256" key="1">
    <source>
        <dbReference type="ARBA" id="ARBA00004651"/>
    </source>
</evidence>
<keyword evidence="4 6" id="KW-1133">Transmembrane helix</keyword>
<proteinExistence type="predicted"/>
<keyword evidence="3 6" id="KW-0812">Transmembrane</keyword>
<dbReference type="PROSITE" id="PS50850">
    <property type="entry name" value="MFS"/>
    <property type="match status" value="1"/>
</dbReference>
<feature type="transmembrane region" description="Helical" evidence="6">
    <location>
        <begin position="76"/>
        <end position="97"/>
    </location>
</feature>
<dbReference type="InterPro" id="IPR036259">
    <property type="entry name" value="MFS_trans_sf"/>
</dbReference>
<dbReference type="InterPro" id="IPR020846">
    <property type="entry name" value="MFS_dom"/>
</dbReference>
<evidence type="ECO:0000256" key="6">
    <source>
        <dbReference type="SAM" id="Phobius"/>
    </source>
</evidence>
<evidence type="ECO:0000256" key="4">
    <source>
        <dbReference type="ARBA" id="ARBA00022989"/>
    </source>
</evidence>
<sequence>MVVGLSADRWGLKRSMIAGLVVVGLASIVGSVTTEFAALLSLRALEGFGLLLVAMPAPSLIRRFTAPNALPARMGWWSAYVPIGSATALLVGPWVIQWAGWKIWWAGLGILCLAVSVAVHRIVPTDTRLAPQLLSGASQAMKDLVGGVLLSAGPWLLAASFMLYSAQWMSVLGFLPSVYSQAGLRPELAGALTAVVAAVNIIGNVTSGRLLQGGWPPRRCLQIGFLGMGVGSALAYMEIQGAPLLPAPARFFAIVCFSAVGGMIPSSLFNAAIRLSPSTKMVSATVGWMQQLSCVGQFFGPPAVAAIATVSGGWQATWIVTASLCGIGAALAMEIQKRWSTAVPA</sequence>
<dbReference type="EMBL" id="CYTV01000012">
    <property type="protein sequence ID" value="CUJ06789.1"/>
    <property type="molecule type" value="Genomic_DNA"/>
</dbReference>
<dbReference type="PANTHER" id="PTHR43124:SF3">
    <property type="entry name" value="CHLORAMPHENICOL EFFLUX PUMP RV0191"/>
    <property type="match status" value="1"/>
</dbReference>
<dbReference type="AlphaFoldDB" id="A0A0M9IHP9"/>
<feature type="transmembrane region" description="Helical" evidence="6">
    <location>
        <begin position="103"/>
        <end position="123"/>
    </location>
</feature>
<keyword evidence="5 6" id="KW-0472">Membrane</keyword>
<dbReference type="Gene3D" id="1.20.1250.20">
    <property type="entry name" value="MFS general substrate transporter like domains"/>
    <property type="match status" value="1"/>
</dbReference>
<reference evidence="8 9" key="1">
    <citation type="submission" date="2015-09" db="EMBL/GenBank/DDBJ databases">
        <authorList>
            <person name="Jackson K.R."/>
            <person name="Lunt B.L."/>
            <person name="Fisher J.N.B."/>
            <person name="Gardner A.V."/>
            <person name="Bailey M.E."/>
            <person name="Deus L.M."/>
            <person name="Earl A.S."/>
            <person name="Gibby P.D."/>
            <person name="Hartmann K.A."/>
            <person name="Liu J.E."/>
            <person name="Manci A.M."/>
            <person name="Nielsen D.A."/>
            <person name="Solomon M.B."/>
            <person name="Breakwell D.P."/>
            <person name="Burnett S.H."/>
            <person name="Grose J.H."/>
        </authorList>
    </citation>
    <scope>NUCLEOTIDE SEQUENCE [LARGE SCALE GENOMIC DNA]</scope>
    <source>
        <strain evidence="8 9">2789STDY5608636</strain>
    </source>
</reference>
<dbReference type="GO" id="GO:0022857">
    <property type="term" value="F:transmembrane transporter activity"/>
    <property type="evidence" value="ECO:0007669"/>
    <property type="project" value="InterPro"/>
</dbReference>
<evidence type="ECO:0000256" key="5">
    <source>
        <dbReference type="ARBA" id="ARBA00023136"/>
    </source>
</evidence>
<evidence type="ECO:0000259" key="7">
    <source>
        <dbReference type="PROSITE" id="PS50850"/>
    </source>
</evidence>
<keyword evidence="2" id="KW-1003">Cell membrane</keyword>
<feature type="transmembrane region" description="Helical" evidence="6">
    <location>
        <begin position="12"/>
        <end position="30"/>
    </location>
</feature>
<accession>A0A0M9IHP9</accession>
<dbReference type="GO" id="GO:0005886">
    <property type="term" value="C:plasma membrane"/>
    <property type="evidence" value="ECO:0007669"/>
    <property type="project" value="UniProtKB-SubCell"/>
</dbReference>
<feature type="transmembrane region" description="Helical" evidence="6">
    <location>
        <begin position="188"/>
        <end position="208"/>
    </location>
</feature>
<name>A0A0M9IHP9_9BORD</name>
<organism evidence="8 9">
    <name type="scientific">Bordetella pseudohinzii</name>
    <dbReference type="NCBI Taxonomy" id="1331258"/>
    <lineage>
        <taxon>Bacteria</taxon>
        <taxon>Pseudomonadati</taxon>
        <taxon>Pseudomonadota</taxon>
        <taxon>Betaproteobacteria</taxon>
        <taxon>Burkholderiales</taxon>
        <taxon>Alcaligenaceae</taxon>
        <taxon>Bordetella</taxon>
    </lineage>
</organism>
<dbReference type="Pfam" id="PF07690">
    <property type="entry name" value="MFS_1"/>
    <property type="match status" value="1"/>
</dbReference>
<evidence type="ECO:0000256" key="2">
    <source>
        <dbReference type="ARBA" id="ARBA00022475"/>
    </source>
</evidence>
<evidence type="ECO:0000256" key="3">
    <source>
        <dbReference type="ARBA" id="ARBA00022692"/>
    </source>
</evidence>
<dbReference type="InterPro" id="IPR011701">
    <property type="entry name" value="MFS"/>
</dbReference>
<feature type="transmembrane region" description="Helical" evidence="6">
    <location>
        <begin position="36"/>
        <end position="55"/>
    </location>
</feature>
<feature type="domain" description="Major facilitator superfamily (MFS) profile" evidence="7">
    <location>
        <begin position="1"/>
        <end position="340"/>
    </location>
</feature>
<dbReference type="PANTHER" id="PTHR43124">
    <property type="entry name" value="PURINE EFFLUX PUMP PBUE"/>
    <property type="match status" value="1"/>
</dbReference>
<dbReference type="SUPFAM" id="SSF103473">
    <property type="entry name" value="MFS general substrate transporter"/>
    <property type="match status" value="1"/>
</dbReference>
<evidence type="ECO:0000313" key="9">
    <source>
        <dbReference type="Proteomes" id="UP000053096"/>
    </source>
</evidence>
<gene>
    <name evidence="8" type="ORF">ERS370011_03591</name>
</gene>
<dbReference type="CDD" id="cd06174">
    <property type="entry name" value="MFS"/>
    <property type="match status" value="1"/>
</dbReference>
<dbReference type="Proteomes" id="UP000053096">
    <property type="component" value="Unassembled WGS sequence"/>
</dbReference>
<feature type="transmembrane region" description="Helical" evidence="6">
    <location>
        <begin position="220"/>
        <end position="239"/>
    </location>
</feature>